<organism evidence="3 4">
    <name type="scientific">Fusarium longipes</name>
    <dbReference type="NCBI Taxonomy" id="694270"/>
    <lineage>
        <taxon>Eukaryota</taxon>
        <taxon>Fungi</taxon>
        <taxon>Dikarya</taxon>
        <taxon>Ascomycota</taxon>
        <taxon>Pezizomycotina</taxon>
        <taxon>Sordariomycetes</taxon>
        <taxon>Hypocreomycetidae</taxon>
        <taxon>Hypocreales</taxon>
        <taxon>Nectriaceae</taxon>
        <taxon>Fusarium</taxon>
    </lineage>
</organism>
<feature type="compositionally biased region" description="Basic and acidic residues" evidence="1">
    <location>
        <begin position="83"/>
        <end position="95"/>
    </location>
</feature>
<dbReference type="OrthoDB" id="5057786at2759"/>
<sequence>MLSLKHHALYWVISFLTLPLTAIRKSLAEHGLISDIVDDFEYSLVGLMLYFLSRWVLNLRDMAKRETENKVTFSGLVTPTQLEKPEEKPIVDAEKSNGTATKANGKVNRNGKANGNGKNNSNRNNARRRLARSQKMAREQNRNSSNQNGNARPNRDMMPNPPSQQEINKISARRLRKPSTDTGWEESIRRGLDTSVHSCETAWT</sequence>
<gene>
    <name evidence="3" type="ORF">FLONG3_2167</name>
</gene>
<feature type="signal peptide" evidence="2">
    <location>
        <begin position="1"/>
        <end position="28"/>
    </location>
</feature>
<keyword evidence="4" id="KW-1185">Reference proteome</keyword>
<feature type="compositionally biased region" description="Polar residues" evidence="1">
    <location>
        <begin position="142"/>
        <end position="151"/>
    </location>
</feature>
<proteinExistence type="predicted"/>
<evidence type="ECO:0000313" key="4">
    <source>
        <dbReference type="Proteomes" id="UP000266234"/>
    </source>
</evidence>
<evidence type="ECO:0000256" key="1">
    <source>
        <dbReference type="SAM" id="MobiDB-lite"/>
    </source>
</evidence>
<dbReference type="Proteomes" id="UP000266234">
    <property type="component" value="Unassembled WGS sequence"/>
</dbReference>
<dbReference type="AlphaFoldDB" id="A0A395T4Q6"/>
<feature type="chain" id="PRO_5017342672" evidence="2">
    <location>
        <begin position="29"/>
        <end position="204"/>
    </location>
</feature>
<evidence type="ECO:0000256" key="2">
    <source>
        <dbReference type="SAM" id="SignalP"/>
    </source>
</evidence>
<evidence type="ECO:0000313" key="3">
    <source>
        <dbReference type="EMBL" id="RGP79723.1"/>
    </source>
</evidence>
<comment type="caution">
    <text evidence="3">The sequence shown here is derived from an EMBL/GenBank/DDBJ whole genome shotgun (WGS) entry which is preliminary data.</text>
</comment>
<accession>A0A395T4Q6</accession>
<feature type="region of interest" description="Disordered" evidence="1">
    <location>
        <begin position="76"/>
        <end position="188"/>
    </location>
</feature>
<keyword evidence="2" id="KW-0732">Signal</keyword>
<dbReference type="EMBL" id="PXOG01000042">
    <property type="protein sequence ID" value="RGP79723.1"/>
    <property type="molecule type" value="Genomic_DNA"/>
</dbReference>
<reference evidence="3 4" key="1">
    <citation type="journal article" date="2018" name="PLoS Pathog.">
        <title>Evolution of structural diversity of trichothecenes, a family of toxins produced by plant pathogenic and entomopathogenic fungi.</title>
        <authorList>
            <person name="Proctor R.H."/>
            <person name="McCormick S.P."/>
            <person name="Kim H.S."/>
            <person name="Cardoza R.E."/>
            <person name="Stanley A.M."/>
            <person name="Lindo L."/>
            <person name="Kelly A."/>
            <person name="Brown D.W."/>
            <person name="Lee T."/>
            <person name="Vaughan M.M."/>
            <person name="Alexander N.J."/>
            <person name="Busman M."/>
            <person name="Gutierrez S."/>
        </authorList>
    </citation>
    <scope>NUCLEOTIDE SEQUENCE [LARGE SCALE GENOMIC DNA]</scope>
    <source>
        <strain evidence="3 4">NRRL 20695</strain>
    </source>
</reference>
<name>A0A395T4Q6_9HYPO</name>
<feature type="compositionally biased region" description="Low complexity" evidence="1">
    <location>
        <begin position="102"/>
        <end position="124"/>
    </location>
</feature>
<protein>
    <submittedName>
        <fullName evidence="3">Uncharacterized protein</fullName>
    </submittedName>
</protein>